<comment type="similarity">
    <text evidence="1">Belongs to the carbohydrate kinase pfkB family.</text>
</comment>
<comment type="pathway">
    <text evidence="6">Carbohydrate metabolism; D-tagatose 6-phosphate degradation; D-glyceraldehyde 3-phosphate and glycerone phosphate from D-tagatose 6-phosphate: step 1/2.</text>
</comment>
<evidence type="ECO:0000256" key="1">
    <source>
        <dbReference type="ARBA" id="ARBA00005380"/>
    </source>
</evidence>
<dbReference type="SUPFAM" id="SSF53613">
    <property type="entry name" value="Ribokinase-like"/>
    <property type="match status" value="1"/>
</dbReference>
<evidence type="ECO:0000256" key="6">
    <source>
        <dbReference type="PIRNR" id="PIRNR000535"/>
    </source>
</evidence>
<keyword evidence="9" id="KW-1185">Reference proteome</keyword>
<keyword evidence="2 6" id="KW-0808">Transferase</keyword>
<evidence type="ECO:0000256" key="2">
    <source>
        <dbReference type="ARBA" id="ARBA00022679"/>
    </source>
</evidence>
<dbReference type="GO" id="GO:0008443">
    <property type="term" value="F:phosphofructokinase activity"/>
    <property type="evidence" value="ECO:0007669"/>
    <property type="project" value="TreeGrafter"/>
</dbReference>
<dbReference type="GO" id="GO:0009024">
    <property type="term" value="F:tagatose-6-phosphate kinase activity"/>
    <property type="evidence" value="ECO:0007669"/>
    <property type="project" value="UniProtKB-EC"/>
</dbReference>
<dbReference type="Pfam" id="PF00294">
    <property type="entry name" value="PfkB"/>
    <property type="match status" value="1"/>
</dbReference>
<keyword evidence="5 6" id="KW-0067">ATP-binding</keyword>
<sequence>MRIERFIALSLNPALDTTLWIDGLEREYNQVLGEQCEAAGKAVNVARVLKAFDCPCKTLILAGENNRRKYFSRLDSDAIDYDAVFLSGEIRENISLVLPDDKMIRLARPGFTVSKAQIDEIKAHLAKMITPGTLAVVAGKNPIGLSEAEFIDLCAFIESKGAVLAVDTSSVKECDICAIRPWIIKPNLEELELMTGETLDTHEKLAAAFARFHREGVQHILLSMGGDGVLYSGGEGSDYQLLRAEVPQVHVKSTVGAGDSTLAGFLLSYHKGKAIDECVRVAASFGTASVMIDGTNPPRKQELEQVYPQVRVSKFIL</sequence>
<protein>
    <recommendedName>
        <fullName evidence="6">Tagatose-6-phosphate kinase</fullName>
        <ecNumber evidence="6">2.7.1.144</ecNumber>
    </recommendedName>
</protein>
<dbReference type="InterPro" id="IPR002173">
    <property type="entry name" value="Carboh/pur_kinase_PfkB_CS"/>
</dbReference>
<dbReference type="AlphaFoldDB" id="A0A1H8B850"/>
<dbReference type="PANTHER" id="PTHR46566:SF2">
    <property type="entry name" value="ATP-DEPENDENT 6-PHOSPHOFRUCTOKINASE ISOZYME 2"/>
    <property type="match status" value="1"/>
</dbReference>
<comment type="similarity">
    <text evidence="6">Belongs to the carbohydrate kinase PfkB family. LacC subfamily.</text>
</comment>
<reference evidence="8 9" key="1">
    <citation type="submission" date="2016-10" db="EMBL/GenBank/DDBJ databases">
        <authorList>
            <person name="de Groot N.N."/>
        </authorList>
    </citation>
    <scope>NUCLEOTIDE SEQUENCE [LARGE SCALE GENOMIC DNA]</scope>
    <source>
        <strain evidence="8 9">CGMCC 1.5070</strain>
    </source>
</reference>
<organism evidence="8 9">
    <name type="scientific">Hydrogenoanaerobacterium saccharovorans</name>
    <dbReference type="NCBI Taxonomy" id="474960"/>
    <lineage>
        <taxon>Bacteria</taxon>
        <taxon>Bacillati</taxon>
        <taxon>Bacillota</taxon>
        <taxon>Clostridia</taxon>
        <taxon>Eubacteriales</taxon>
        <taxon>Oscillospiraceae</taxon>
        <taxon>Hydrogenoanaerobacterium</taxon>
    </lineage>
</organism>
<keyword evidence="6" id="KW-0423">Lactose metabolism</keyword>
<comment type="catalytic activity">
    <reaction evidence="6">
        <text>D-tagatofuranose 6-phosphate + ATP = D-tagatofuranose 1,6-bisphosphate + ADP + H(+)</text>
        <dbReference type="Rhea" id="RHEA:12420"/>
        <dbReference type="ChEBI" id="CHEBI:15378"/>
        <dbReference type="ChEBI" id="CHEBI:30616"/>
        <dbReference type="ChEBI" id="CHEBI:58694"/>
        <dbReference type="ChEBI" id="CHEBI:58695"/>
        <dbReference type="ChEBI" id="CHEBI:456216"/>
        <dbReference type="EC" id="2.7.1.144"/>
    </reaction>
</comment>
<dbReference type="PANTHER" id="PTHR46566">
    <property type="entry name" value="1-PHOSPHOFRUCTOKINASE-RELATED"/>
    <property type="match status" value="1"/>
</dbReference>
<proteinExistence type="inferred from homology"/>
<dbReference type="EC" id="2.7.1.144" evidence="6"/>
<gene>
    <name evidence="8" type="ORF">SAMN05216180_1772</name>
</gene>
<dbReference type="EMBL" id="FOCG01000001">
    <property type="protein sequence ID" value="SEM79115.1"/>
    <property type="molecule type" value="Genomic_DNA"/>
</dbReference>
<dbReference type="Proteomes" id="UP000199158">
    <property type="component" value="Unassembled WGS sequence"/>
</dbReference>
<dbReference type="InterPro" id="IPR017583">
    <property type="entry name" value="Tagatose/fructose_Pkinase"/>
</dbReference>
<keyword evidence="4 8" id="KW-0418">Kinase</keyword>
<dbReference type="RefSeq" id="WP_242943139.1">
    <property type="nucleotide sequence ID" value="NZ_FOCG01000001.1"/>
</dbReference>
<dbReference type="GO" id="GO:2001059">
    <property type="term" value="P:D-tagatose 6-phosphate catabolic process"/>
    <property type="evidence" value="ECO:0007669"/>
    <property type="project" value="UniProtKB-UniPathway"/>
</dbReference>
<feature type="domain" description="Carbohydrate kinase PfkB" evidence="7">
    <location>
        <begin position="27"/>
        <end position="297"/>
    </location>
</feature>
<name>A0A1H8B850_9FIRM</name>
<evidence type="ECO:0000313" key="9">
    <source>
        <dbReference type="Proteomes" id="UP000199158"/>
    </source>
</evidence>
<dbReference type="GO" id="GO:0005524">
    <property type="term" value="F:ATP binding"/>
    <property type="evidence" value="ECO:0007669"/>
    <property type="project" value="UniProtKB-KW"/>
</dbReference>
<dbReference type="GO" id="GO:0005829">
    <property type="term" value="C:cytosol"/>
    <property type="evidence" value="ECO:0007669"/>
    <property type="project" value="TreeGrafter"/>
</dbReference>
<dbReference type="PROSITE" id="PS00584">
    <property type="entry name" value="PFKB_KINASES_2"/>
    <property type="match status" value="1"/>
</dbReference>
<dbReference type="PIRSF" id="PIRSF000535">
    <property type="entry name" value="1PFK/6PFK/LacC"/>
    <property type="match status" value="1"/>
</dbReference>
<evidence type="ECO:0000259" key="7">
    <source>
        <dbReference type="Pfam" id="PF00294"/>
    </source>
</evidence>
<keyword evidence="3 6" id="KW-0547">Nucleotide-binding</keyword>
<dbReference type="NCBIfam" id="TIGR03168">
    <property type="entry name" value="1-PFK"/>
    <property type="match status" value="1"/>
</dbReference>
<dbReference type="STRING" id="474960.SAMN05216180_1772"/>
<dbReference type="InterPro" id="IPR029056">
    <property type="entry name" value="Ribokinase-like"/>
</dbReference>
<dbReference type="Gene3D" id="3.40.1190.20">
    <property type="match status" value="1"/>
</dbReference>
<evidence type="ECO:0000256" key="5">
    <source>
        <dbReference type="ARBA" id="ARBA00022840"/>
    </source>
</evidence>
<evidence type="ECO:0000313" key="8">
    <source>
        <dbReference type="EMBL" id="SEM79115.1"/>
    </source>
</evidence>
<accession>A0A1H8B850</accession>
<evidence type="ECO:0000256" key="3">
    <source>
        <dbReference type="ARBA" id="ARBA00022741"/>
    </source>
</evidence>
<dbReference type="InterPro" id="IPR011611">
    <property type="entry name" value="PfkB_dom"/>
</dbReference>
<dbReference type="GO" id="GO:0005988">
    <property type="term" value="P:lactose metabolic process"/>
    <property type="evidence" value="ECO:0007669"/>
    <property type="project" value="UniProtKB-KW"/>
</dbReference>
<dbReference type="UniPathway" id="UPA00704">
    <property type="reaction ID" value="UER00715"/>
</dbReference>
<evidence type="ECO:0000256" key="4">
    <source>
        <dbReference type="ARBA" id="ARBA00022777"/>
    </source>
</evidence>